<feature type="compositionally biased region" description="Polar residues" evidence="1">
    <location>
        <begin position="527"/>
        <end position="536"/>
    </location>
</feature>
<dbReference type="AlphaFoldDB" id="A0AAN6GQX8"/>
<dbReference type="SMART" id="SM00393">
    <property type="entry name" value="R3H"/>
    <property type="match status" value="1"/>
</dbReference>
<feature type="region of interest" description="Disordered" evidence="1">
    <location>
        <begin position="521"/>
        <end position="575"/>
    </location>
</feature>
<sequence>MDDYDALFFGGRGRGHGRGRGGRGGNGGESFRGGGSGSGGRGRGGASFGGNNTDGGRGGAGAGRGGRGRGRGRGRGGSVLGGSPTPPYQNGPHPHDRKAIGFNYSVLQRRLEQTSYTSISADLESYRSSAASRQQQQKQQQQQTNESSPSRWSQSRLGRGGTLGSLAQQAHQQARQNAPFNRGNNQQPNRHKPRGYEHIIQDDDLQIGQSTTFQAGRDADDGIARAPRGPDDSVMSVFGRRVNRAQGALSGKPLVFVAATGDWVNGAFVPFDGAKPTEQPKDDAEPEAVKPNPEEELLRAEAVRPQGAGLGYGRARAPPVRAQNAAISRSDQNLDEDERDEFNEKSRAEREQDELLSEQRRQAEELLQELLRGYATAPPNGRPSTEPPKEFDDIPFEDMPFASQHAPLPDADKTELGAIAAPPEQVGVEEDEIILVPAAPAQTEETIEKESDNSAEPSRQETPIADEEMTPLSESVMPSTTVVDEGASQLHTVELPGSAGAPEDLPMSVVVVEEQTIIVTSEPSEEASGTATIATQKTEDKHVEEEEDSEEEATEFDLSAMQSFVRSMDGQTGGRTVDMLDIAIETQLKAEEEWLTEESEDEAVKPETKASAATGSRNSKKKAGHQQDEEDGSDSDDSSSNTEDHASEASSDRRAEALGRQRLIEQTKRRAAKRNGAQLPSTGKKGKAKAEPEFDEDEIDEEGVDLHWGDTDEEEDEEDDDDDEDNSDDDDDGDDSDNSDDDDEEDEDEEDEDEDEDEKVKFGKGSSSKGFSWKKSDEEFMRQLESFADEDDGAVSKKQKKQQAKLFKAISRGEIFLEDPSEALDDDLDDYDAAMLRRKAMKRQKGKQRIFDDDDVWALELQEQWDKDRKKKAAKKAQRQIEREEQANNPFKATHGINLGAGKLKGKAARRAEKRAERSARKESAALGRDHGDVPTRAGKSSTSSSGAGFRAEEHELGRRYANNLVELNEQLIIFMRDAGKMTMSLPPMEKKARARVHELASAYGFISRSVGEGNSRFAIITKRQGNATRSINQRRIDRIVFGALSGGSFGLRPKGASKVKGGAGRGAPSSASRNIEGAQVGFGAEKIGEENIGHKLLRGMGWSEGTGIGVVEGGAEPISATVKTRKGGLGF</sequence>
<dbReference type="InterPro" id="IPR001374">
    <property type="entry name" value="R3H_dom"/>
</dbReference>
<feature type="region of interest" description="Disordered" evidence="1">
    <location>
        <begin position="591"/>
        <end position="775"/>
    </location>
</feature>
<evidence type="ECO:0000259" key="3">
    <source>
        <dbReference type="PROSITE" id="PS51061"/>
    </source>
</evidence>
<name>A0AAN6GQX8_9BASI</name>
<feature type="compositionally biased region" description="Basic and acidic residues" evidence="1">
    <location>
        <begin position="292"/>
        <end position="302"/>
    </location>
</feature>
<dbReference type="Proteomes" id="UP001176517">
    <property type="component" value="Unassembled WGS sequence"/>
</dbReference>
<feature type="compositionally biased region" description="Basic and acidic residues" evidence="1">
    <location>
        <begin position="910"/>
        <end position="934"/>
    </location>
</feature>
<feature type="compositionally biased region" description="Basic and acidic residues" evidence="1">
    <location>
        <begin position="642"/>
        <end position="668"/>
    </location>
</feature>
<dbReference type="InterPro" id="IPR000467">
    <property type="entry name" value="G_patch_dom"/>
</dbReference>
<feature type="region of interest" description="Disordered" evidence="1">
    <location>
        <begin position="1056"/>
        <end position="1075"/>
    </location>
</feature>
<evidence type="ECO:0000313" key="4">
    <source>
        <dbReference type="EMBL" id="KAK0553821.1"/>
    </source>
</evidence>
<feature type="region of interest" description="Disordered" evidence="1">
    <location>
        <begin position="438"/>
        <end position="471"/>
    </location>
</feature>
<dbReference type="Gene3D" id="3.30.1370.50">
    <property type="entry name" value="R3H-like domain"/>
    <property type="match status" value="1"/>
</dbReference>
<feature type="compositionally biased region" description="Low complexity" evidence="1">
    <location>
        <begin position="134"/>
        <end position="143"/>
    </location>
</feature>
<feature type="compositionally biased region" description="Low complexity" evidence="1">
    <location>
        <begin position="763"/>
        <end position="773"/>
    </location>
</feature>
<reference evidence="4" key="1">
    <citation type="journal article" date="2023" name="PhytoFront">
        <title>Draft Genome Resources of Seven Strains of Tilletia horrida, Causal Agent of Kernel Smut of Rice.</title>
        <authorList>
            <person name="Khanal S."/>
            <person name="Antony Babu S."/>
            <person name="Zhou X.G."/>
        </authorList>
    </citation>
    <scope>NUCLEOTIDE SEQUENCE</scope>
    <source>
        <strain evidence="4">TX6</strain>
    </source>
</reference>
<feature type="region of interest" description="Disordered" evidence="1">
    <location>
        <begin position="125"/>
        <end position="194"/>
    </location>
</feature>
<protein>
    <submittedName>
        <fullName evidence="4">Squalene synthetase-like protein</fullName>
    </submittedName>
</protein>
<feature type="region of interest" description="Disordered" evidence="1">
    <location>
        <begin position="866"/>
        <end position="951"/>
    </location>
</feature>
<feature type="compositionally biased region" description="Acidic residues" evidence="1">
    <location>
        <begin position="693"/>
        <end position="703"/>
    </location>
</feature>
<feature type="compositionally biased region" description="Acidic residues" evidence="1">
    <location>
        <begin position="711"/>
        <end position="757"/>
    </location>
</feature>
<dbReference type="Pfam" id="PF01585">
    <property type="entry name" value="G-patch"/>
    <property type="match status" value="1"/>
</dbReference>
<dbReference type="InterPro" id="IPR051189">
    <property type="entry name" value="Splicing_assoc_domain"/>
</dbReference>
<evidence type="ECO:0000256" key="1">
    <source>
        <dbReference type="SAM" id="MobiDB-lite"/>
    </source>
</evidence>
<feature type="domain" description="R3H" evidence="3">
    <location>
        <begin position="962"/>
        <end position="1025"/>
    </location>
</feature>
<dbReference type="Pfam" id="PF01424">
    <property type="entry name" value="R3H"/>
    <property type="match status" value="1"/>
</dbReference>
<dbReference type="InterPro" id="IPR036867">
    <property type="entry name" value="R3H_dom_sf"/>
</dbReference>
<dbReference type="EMBL" id="JAPDMZ010000045">
    <property type="protein sequence ID" value="KAK0553821.1"/>
    <property type="molecule type" value="Genomic_DNA"/>
</dbReference>
<feature type="compositionally biased region" description="Acidic residues" evidence="1">
    <location>
        <begin position="628"/>
        <end position="637"/>
    </location>
</feature>
<dbReference type="SUPFAM" id="SSF82708">
    <property type="entry name" value="R3H domain"/>
    <property type="match status" value="1"/>
</dbReference>
<feature type="domain" description="G-patch" evidence="2">
    <location>
        <begin position="1090"/>
        <end position="1132"/>
    </location>
</feature>
<dbReference type="GO" id="GO:0003676">
    <property type="term" value="F:nucleic acid binding"/>
    <property type="evidence" value="ECO:0007669"/>
    <property type="project" value="UniProtKB-UniRule"/>
</dbReference>
<dbReference type="PANTHER" id="PTHR14195">
    <property type="entry name" value="G PATCH DOMAIN CONTAINING PROTEIN 2"/>
    <property type="match status" value="1"/>
</dbReference>
<feature type="compositionally biased region" description="Gly residues" evidence="1">
    <location>
        <begin position="22"/>
        <end position="65"/>
    </location>
</feature>
<feature type="region of interest" description="Disordered" evidence="1">
    <location>
        <begin position="271"/>
        <end position="409"/>
    </location>
</feature>
<organism evidence="4 5">
    <name type="scientific">Tilletia horrida</name>
    <dbReference type="NCBI Taxonomy" id="155126"/>
    <lineage>
        <taxon>Eukaryota</taxon>
        <taxon>Fungi</taxon>
        <taxon>Dikarya</taxon>
        <taxon>Basidiomycota</taxon>
        <taxon>Ustilaginomycotina</taxon>
        <taxon>Exobasidiomycetes</taxon>
        <taxon>Tilletiales</taxon>
        <taxon>Tilletiaceae</taxon>
        <taxon>Tilletia</taxon>
    </lineage>
</organism>
<dbReference type="SMART" id="SM00443">
    <property type="entry name" value="G_patch"/>
    <property type="match status" value="1"/>
</dbReference>
<feature type="compositionally biased region" description="Basic residues" evidence="1">
    <location>
        <begin position="869"/>
        <end position="878"/>
    </location>
</feature>
<evidence type="ECO:0000259" key="2">
    <source>
        <dbReference type="PROSITE" id="PS50174"/>
    </source>
</evidence>
<feature type="compositionally biased region" description="Polar residues" evidence="1">
    <location>
        <begin position="144"/>
        <end position="154"/>
    </location>
</feature>
<feature type="region of interest" description="Disordered" evidence="1">
    <location>
        <begin position="1"/>
        <end position="101"/>
    </location>
</feature>
<dbReference type="PROSITE" id="PS51061">
    <property type="entry name" value="R3H"/>
    <property type="match status" value="1"/>
</dbReference>
<gene>
    <name evidence="4" type="primary">SQS1</name>
    <name evidence="4" type="ORF">OC846_002352</name>
</gene>
<comment type="caution">
    <text evidence="4">The sequence shown here is derived from an EMBL/GenBank/DDBJ whole genome shotgun (WGS) entry which is preliminary data.</text>
</comment>
<dbReference type="PROSITE" id="PS50174">
    <property type="entry name" value="G_PATCH"/>
    <property type="match status" value="1"/>
</dbReference>
<evidence type="ECO:0000313" key="5">
    <source>
        <dbReference type="Proteomes" id="UP001176517"/>
    </source>
</evidence>
<accession>A0AAN6GQX8</accession>
<feature type="compositionally biased region" description="Low complexity" evidence="1">
    <location>
        <begin position="164"/>
        <end position="178"/>
    </location>
</feature>
<feature type="compositionally biased region" description="Acidic residues" evidence="1">
    <location>
        <begin position="545"/>
        <end position="555"/>
    </location>
</feature>
<proteinExistence type="predicted"/>
<keyword evidence="5" id="KW-1185">Reference proteome</keyword>